<evidence type="ECO:0000313" key="10">
    <source>
        <dbReference type="EMBL" id="PRD49249.1"/>
    </source>
</evidence>
<evidence type="ECO:0000259" key="9">
    <source>
        <dbReference type="Pfam" id="PF07715"/>
    </source>
</evidence>
<dbReference type="NCBIfam" id="TIGR04057">
    <property type="entry name" value="SusC_RagA_signa"/>
    <property type="match status" value="1"/>
</dbReference>
<dbReference type="InterPro" id="IPR023997">
    <property type="entry name" value="TonB-dep_OMP_SusC/RagA_CS"/>
</dbReference>
<evidence type="ECO:0000256" key="8">
    <source>
        <dbReference type="SAM" id="SignalP"/>
    </source>
</evidence>
<feature type="domain" description="TonB-dependent receptor plug" evidence="9">
    <location>
        <begin position="130"/>
        <end position="233"/>
    </location>
</feature>
<dbReference type="InterPro" id="IPR039426">
    <property type="entry name" value="TonB-dep_rcpt-like"/>
</dbReference>
<reference evidence="10 11" key="1">
    <citation type="submission" date="2018-02" db="EMBL/GenBank/DDBJ databases">
        <title>The draft genome of Sphingobacterium sp. 5JN-11.</title>
        <authorList>
            <person name="Liu L."/>
            <person name="Li L."/>
            <person name="Liang L."/>
            <person name="Zhang X."/>
            <person name="Wang T."/>
        </authorList>
    </citation>
    <scope>NUCLEOTIDE SEQUENCE [LARGE SCALE GENOMIC DNA]</scope>
    <source>
        <strain evidence="10 11">5JN-11</strain>
    </source>
</reference>
<gene>
    <name evidence="10" type="ORF">C5745_01060</name>
</gene>
<evidence type="ECO:0000256" key="4">
    <source>
        <dbReference type="ARBA" id="ARBA00022692"/>
    </source>
</evidence>
<dbReference type="Gene3D" id="2.60.40.1120">
    <property type="entry name" value="Carboxypeptidase-like, regulatory domain"/>
    <property type="match status" value="1"/>
</dbReference>
<evidence type="ECO:0000256" key="1">
    <source>
        <dbReference type="ARBA" id="ARBA00004571"/>
    </source>
</evidence>
<keyword evidence="5 7" id="KW-0472">Membrane</keyword>
<dbReference type="Gene3D" id="2.40.170.20">
    <property type="entry name" value="TonB-dependent receptor, beta-barrel domain"/>
    <property type="match status" value="1"/>
</dbReference>
<keyword evidence="10" id="KW-0675">Receptor</keyword>
<dbReference type="EMBL" id="PVBQ01000001">
    <property type="protein sequence ID" value="PRD49249.1"/>
    <property type="molecule type" value="Genomic_DNA"/>
</dbReference>
<evidence type="ECO:0000256" key="3">
    <source>
        <dbReference type="ARBA" id="ARBA00022452"/>
    </source>
</evidence>
<dbReference type="SUPFAM" id="SSF56935">
    <property type="entry name" value="Porins"/>
    <property type="match status" value="1"/>
</dbReference>
<evidence type="ECO:0000256" key="6">
    <source>
        <dbReference type="ARBA" id="ARBA00023237"/>
    </source>
</evidence>
<evidence type="ECO:0000313" key="11">
    <source>
        <dbReference type="Proteomes" id="UP000239711"/>
    </source>
</evidence>
<dbReference type="PROSITE" id="PS52016">
    <property type="entry name" value="TONB_DEPENDENT_REC_3"/>
    <property type="match status" value="1"/>
</dbReference>
<keyword evidence="2 7" id="KW-0813">Transport</keyword>
<protein>
    <submittedName>
        <fullName evidence="10">TonB-dependent receptor</fullName>
    </submittedName>
</protein>
<dbReference type="InterPro" id="IPR037066">
    <property type="entry name" value="Plug_dom_sf"/>
</dbReference>
<feature type="chain" id="PRO_5015534812" evidence="8">
    <location>
        <begin position="18"/>
        <end position="1040"/>
    </location>
</feature>
<evidence type="ECO:0000256" key="5">
    <source>
        <dbReference type="ARBA" id="ARBA00023136"/>
    </source>
</evidence>
<dbReference type="Gene3D" id="2.170.130.10">
    <property type="entry name" value="TonB-dependent receptor, plug domain"/>
    <property type="match status" value="1"/>
</dbReference>
<keyword evidence="3 7" id="KW-1134">Transmembrane beta strand</keyword>
<keyword evidence="6 7" id="KW-0998">Cell outer membrane</keyword>
<comment type="subcellular location">
    <subcellularLocation>
        <location evidence="1 7">Cell outer membrane</location>
        <topology evidence="1 7">Multi-pass membrane protein</topology>
    </subcellularLocation>
</comment>
<dbReference type="InterPro" id="IPR036942">
    <property type="entry name" value="Beta-barrel_TonB_sf"/>
</dbReference>
<keyword evidence="11" id="KW-1185">Reference proteome</keyword>
<organism evidence="10 11">
    <name type="scientific">Sphingobacterium haloxyli</name>
    <dbReference type="NCBI Taxonomy" id="2100533"/>
    <lineage>
        <taxon>Bacteria</taxon>
        <taxon>Pseudomonadati</taxon>
        <taxon>Bacteroidota</taxon>
        <taxon>Sphingobacteriia</taxon>
        <taxon>Sphingobacteriales</taxon>
        <taxon>Sphingobacteriaceae</taxon>
        <taxon>Sphingobacterium</taxon>
    </lineage>
</organism>
<dbReference type="InterPro" id="IPR012910">
    <property type="entry name" value="Plug_dom"/>
</dbReference>
<accession>A0A2S9J938</accession>
<dbReference type="RefSeq" id="WP_105715090.1">
    <property type="nucleotide sequence ID" value="NZ_PVBQ01000001.1"/>
</dbReference>
<dbReference type="Pfam" id="PF07715">
    <property type="entry name" value="Plug"/>
    <property type="match status" value="1"/>
</dbReference>
<name>A0A2S9J938_9SPHI</name>
<keyword evidence="4 7" id="KW-0812">Transmembrane</keyword>
<sequence length="1040" mass="115056">MVTSTKRWLLYATCAMAWSVAIPVLSMANGVIEQTQDFINVRGQVLSSSGGAIAGATVQYGGAETSAGQDGRFNVRLTAPGNVVFSAIGHTPKTVSVTADTELTVVLEEDGATLDEVVVVGYGVQRRSHVSGALATVDGKTLTERPVPNAANMLQGRIPGLQVTQPSGEPGRDNPNLLIRGRGSFGGSTAPLVLIDGVAGSLNTLSPDDIENITVLKDASSAAIYGSRAANGVILVTTKTGKKGATSVSYRVNVARHTPTALPDFITNSAEYMEMYNAAAARSGIEFKFDPVQIDAYRNATDRGQYPNFDAVDHYINPSTTHNHNLSINGGGEKNSFNLSLGYLDQKAMIKGYDFKRYNALLNYTNELSDYVKVGTIVNATYRDRREPPFTGENMALAIYASGPLYGPFLPDGSGRVVSRAYEREGRNRNPQEYYAMGNQLTRDYNVNAQAFIDVTPFKDLVWTTKFALNYEDQFYKMHQVPYDAFLLQERDPQTGDYRRSTFGPDILGVTDQYTKTLTPTIYSVLNYNTTFGSDHNFSALAGYEQISYRTQSLRGRRTSGVYPDLDDLTGYLPSGETLYFNHPRLPGVITPSEWALQSVFGRVGYNYNEKYFFESNLRYDGTSKVSPGYRWGVFPSFSGAWMASREDFVQEALPWVSQLKLRASYGILGNQDIGAYAYHNNLTLRDIYYSFDNEQLSSGAVVNVFNDESLKWESTNVFNVGFDFATKNRLLEINFDWFNKTAYDILARQPVPASLGLESPVTNDGKMRNRGVELALAHHNRIGDVSYSVNGMISTARNELLHIRVPNYGTRIREVGHAYDAHYLYVWDGIFQEEDVLPGANVPAHELNPNPQAGDLKMKDINGDGVVDANDRVVVGGAYPNYMYSFGLNVGYKSFNLSAFFQGVDGLKNRVENWGIDPFMQGTSPTTEWRNAWTPENRSNELPAVYVAGYNGVAAYKGSTYYLRDASYLRLKNLMLSYDVPSNWLESAKLKGAQIYVSADNVFTITDYKGADPERSSTSGNFAQYPQARIFNIGANIRF</sequence>
<proteinExistence type="inferred from homology"/>
<evidence type="ECO:0000256" key="2">
    <source>
        <dbReference type="ARBA" id="ARBA00022448"/>
    </source>
</evidence>
<dbReference type="FunFam" id="2.170.130.10:FF:000003">
    <property type="entry name" value="SusC/RagA family TonB-linked outer membrane protein"/>
    <property type="match status" value="1"/>
</dbReference>
<dbReference type="InterPro" id="IPR008969">
    <property type="entry name" value="CarboxyPept-like_regulatory"/>
</dbReference>
<comment type="caution">
    <text evidence="10">The sequence shown here is derived from an EMBL/GenBank/DDBJ whole genome shotgun (WGS) entry which is preliminary data.</text>
</comment>
<dbReference type="SUPFAM" id="SSF49464">
    <property type="entry name" value="Carboxypeptidase regulatory domain-like"/>
    <property type="match status" value="1"/>
</dbReference>
<dbReference type="InterPro" id="IPR023996">
    <property type="entry name" value="TonB-dep_OMP_SusC/RagA"/>
</dbReference>
<keyword evidence="8" id="KW-0732">Signal</keyword>
<dbReference type="Proteomes" id="UP000239711">
    <property type="component" value="Unassembled WGS sequence"/>
</dbReference>
<comment type="similarity">
    <text evidence="7">Belongs to the TonB-dependent receptor family.</text>
</comment>
<dbReference type="OrthoDB" id="600887at2"/>
<dbReference type="GO" id="GO:0009279">
    <property type="term" value="C:cell outer membrane"/>
    <property type="evidence" value="ECO:0007669"/>
    <property type="project" value="UniProtKB-SubCell"/>
</dbReference>
<dbReference type="AlphaFoldDB" id="A0A2S9J938"/>
<dbReference type="NCBIfam" id="TIGR04056">
    <property type="entry name" value="OMP_RagA_SusC"/>
    <property type="match status" value="1"/>
</dbReference>
<feature type="signal peptide" evidence="8">
    <location>
        <begin position="1"/>
        <end position="17"/>
    </location>
</feature>
<evidence type="ECO:0000256" key="7">
    <source>
        <dbReference type="PROSITE-ProRule" id="PRU01360"/>
    </source>
</evidence>